<organism evidence="1 2">
    <name type="scientific">Ixodes persulcatus</name>
    <name type="common">Taiga tick</name>
    <dbReference type="NCBI Taxonomy" id="34615"/>
    <lineage>
        <taxon>Eukaryota</taxon>
        <taxon>Metazoa</taxon>
        <taxon>Ecdysozoa</taxon>
        <taxon>Arthropoda</taxon>
        <taxon>Chelicerata</taxon>
        <taxon>Arachnida</taxon>
        <taxon>Acari</taxon>
        <taxon>Parasitiformes</taxon>
        <taxon>Ixodida</taxon>
        <taxon>Ixodoidea</taxon>
        <taxon>Ixodidae</taxon>
        <taxon>Ixodinae</taxon>
        <taxon>Ixodes</taxon>
    </lineage>
</organism>
<name>A0AC60Q5D4_IXOPE</name>
<gene>
    <name evidence="1" type="ORF">HPB47_024455</name>
</gene>
<evidence type="ECO:0000313" key="1">
    <source>
        <dbReference type="EMBL" id="KAG0428561.1"/>
    </source>
</evidence>
<proteinExistence type="predicted"/>
<dbReference type="EMBL" id="JABSTQ010009509">
    <property type="protein sequence ID" value="KAG0428561.1"/>
    <property type="molecule type" value="Genomic_DNA"/>
</dbReference>
<dbReference type="Proteomes" id="UP000805193">
    <property type="component" value="Unassembled WGS sequence"/>
</dbReference>
<keyword evidence="2" id="KW-1185">Reference proteome</keyword>
<accession>A0AC60Q5D4</accession>
<protein>
    <submittedName>
        <fullName evidence="1">Uncharacterized protein</fullName>
    </submittedName>
</protein>
<evidence type="ECO:0000313" key="2">
    <source>
        <dbReference type="Proteomes" id="UP000805193"/>
    </source>
</evidence>
<reference evidence="1 2" key="1">
    <citation type="journal article" date="2020" name="Cell">
        <title>Large-Scale Comparative Analyses of Tick Genomes Elucidate Their Genetic Diversity and Vector Capacities.</title>
        <authorList>
            <consortium name="Tick Genome and Microbiome Consortium (TIGMIC)"/>
            <person name="Jia N."/>
            <person name="Wang J."/>
            <person name="Shi W."/>
            <person name="Du L."/>
            <person name="Sun Y."/>
            <person name="Zhan W."/>
            <person name="Jiang J.F."/>
            <person name="Wang Q."/>
            <person name="Zhang B."/>
            <person name="Ji P."/>
            <person name="Bell-Sakyi L."/>
            <person name="Cui X.M."/>
            <person name="Yuan T.T."/>
            <person name="Jiang B.G."/>
            <person name="Yang W.F."/>
            <person name="Lam T.T."/>
            <person name="Chang Q.C."/>
            <person name="Ding S.J."/>
            <person name="Wang X.J."/>
            <person name="Zhu J.G."/>
            <person name="Ruan X.D."/>
            <person name="Zhao L."/>
            <person name="Wei J.T."/>
            <person name="Ye R.Z."/>
            <person name="Que T.C."/>
            <person name="Du C.H."/>
            <person name="Zhou Y.H."/>
            <person name="Cheng J.X."/>
            <person name="Dai P.F."/>
            <person name="Guo W.B."/>
            <person name="Han X.H."/>
            <person name="Huang E.J."/>
            <person name="Li L.F."/>
            <person name="Wei W."/>
            <person name="Gao Y.C."/>
            <person name="Liu J.Z."/>
            <person name="Shao H.Z."/>
            <person name="Wang X."/>
            <person name="Wang C.C."/>
            <person name="Yang T.C."/>
            <person name="Huo Q.B."/>
            <person name="Li W."/>
            <person name="Chen H.Y."/>
            <person name="Chen S.E."/>
            <person name="Zhou L.G."/>
            <person name="Ni X.B."/>
            <person name="Tian J.H."/>
            <person name="Sheng Y."/>
            <person name="Liu T."/>
            <person name="Pan Y.S."/>
            <person name="Xia L.Y."/>
            <person name="Li J."/>
            <person name="Zhao F."/>
            <person name="Cao W.C."/>
        </authorList>
    </citation>
    <scope>NUCLEOTIDE SEQUENCE [LARGE SCALE GENOMIC DNA]</scope>
    <source>
        <strain evidence="1">Iper-2018</strain>
    </source>
</reference>
<comment type="caution">
    <text evidence="1">The sequence shown here is derived from an EMBL/GenBank/DDBJ whole genome shotgun (WGS) entry which is preliminary data.</text>
</comment>
<feature type="non-terminal residue" evidence="1">
    <location>
        <position position="418"/>
    </location>
</feature>
<sequence length="418" mass="47053">MGPLSARETLTVMEMIPSLCGVEAQERISGLSRKWRQTKTRTERTRPEVPPPASPPGILSRQRSWFLDRLTPTSGQRDYSQREELSSAPLPGVAASTRRRATRSVHNGSDSRAPTFNGKAKPRRVDEKGGEGKDVALVKAHRNIGDSVVTVVSTCGPGRSERNLRKRVNLAFEGGAAIDVAEFHLIAFHILRDGLGVNFVCKRGMLATVARTPFSTDQSWLFSATRYKNTLYLCKFKREYQEAWDPNSQYARVERKMNFWGHKFEQYMTSDRPGAPPDTNAPLRTGDQFYIVLKGRLESHSLLFSAEVDAIDNDVPQEPGSTAAYVEFKTARIMTRPNQERNFFGKKLLSCWSQSFLAGVPRILFGFRTADGEVQSVEEFRVEEMPSLAEGQWSDRVCLSFLDKMLSFVKECVTEDDP</sequence>